<dbReference type="Gene3D" id="3.50.50.60">
    <property type="entry name" value="FAD/NAD(P)-binding domain"/>
    <property type="match status" value="1"/>
</dbReference>
<dbReference type="InterPro" id="IPR036188">
    <property type="entry name" value="FAD/NAD-bd_sf"/>
</dbReference>
<reference evidence="2 3" key="1">
    <citation type="submission" date="2023-07" db="EMBL/GenBank/DDBJ databases">
        <title>Sequencing the genomes of 1000 actinobacteria strains.</title>
        <authorList>
            <person name="Klenk H.-P."/>
        </authorList>
    </citation>
    <scope>NUCLEOTIDE SEQUENCE [LARGE SCALE GENOMIC DNA]</scope>
    <source>
        <strain evidence="2 3">DSM 19426</strain>
    </source>
</reference>
<dbReference type="PANTHER" id="PTHR42841">
    <property type="entry name" value="AMINE OXIDASE"/>
    <property type="match status" value="1"/>
</dbReference>
<gene>
    <name evidence="2" type="ORF">J2S63_003259</name>
</gene>
<dbReference type="Pfam" id="PF01593">
    <property type="entry name" value="Amino_oxidase"/>
    <property type="match status" value="1"/>
</dbReference>
<comment type="caution">
    <text evidence="2">The sequence shown here is derived from an EMBL/GenBank/DDBJ whole genome shotgun (WGS) entry which is preliminary data.</text>
</comment>
<proteinExistence type="predicted"/>
<dbReference type="EMBL" id="JAVDYG010000001">
    <property type="protein sequence ID" value="MDR7363706.1"/>
    <property type="molecule type" value="Genomic_DNA"/>
</dbReference>
<keyword evidence="3" id="KW-1185">Reference proteome</keyword>
<evidence type="ECO:0000313" key="2">
    <source>
        <dbReference type="EMBL" id="MDR7363706.1"/>
    </source>
</evidence>
<feature type="domain" description="Amine oxidase" evidence="1">
    <location>
        <begin position="14"/>
        <end position="407"/>
    </location>
</feature>
<accession>A0ABU2BZ74</accession>
<evidence type="ECO:0000313" key="3">
    <source>
        <dbReference type="Proteomes" id="UP001183648"/>
    </source>
</evidence>
<name>A0ABU2BZ74_9ACTN</name>
<dbReference type="Proteomes" id="UP001183648">
    <property type="component" value="Unassembled WGS sequence"/>
</dbReference>
<dbReference type="RefSeq" id="WP_310304400.1">
    <property type="nucleotide sequence ID" value="NZ_BAAAPS010000005.1"/>
</dbReference>
<evidence type="ECO:0000259" key="1">
    <source>
        <dbReference type="Pfam" id="PF01593"/>
    </source>
</evidence>
<dbReference type="InterPro" id="IPR002937">
    <property type="entry name" value="Amino_oxidase"/>
</dbReference>
<sequence>MTEEHEVVVVGAGLAGLVCAREIAGAGRDVLVLEASDGVGGRIRTDRVDGFLVDRGFQVLNTGYPALTDNLDLDALDLCRLDDAVDVRRGGTMHTVTNPLAQPAGLPGLVSTDLLPLGQKLRLGAYVAQCAALPVPRLLARDDVPAREAWRQAGLTTRTLDVVLKPFFAGLALEPELKTSRRFVDLMIRMFARGRSTVPARGMQAMPEQVAAALPADAVRLSCKVDAADATGVRTPGGRINARAVVVATDHWTAHELVPDLGPVRGAGGVTTWWHRTPVWEGQRGRLVTDADGSPVANTVVMSAAAPSYAPPGAGLVATSVIHRRGQKLPDDRRVRELATQLHGQPDEGWELVARHDVPRALPLMMPPHDFRRPVRVGTVFVCGDHRDTSSIQGTLVSGRRTAAAVLTRLR</sequence>
<dbReference type="SUPFAM" id="SSF51905">
    <property type="entry name" value="FAD/NAD(P)-binding domain"/>
    <property type="match status" value="1"/>
</dbReference>
<organism evidence="2 3">
    <name type="scientific">Nocardioides marmoribigeumensis</name>
    <dbReference type="NCBI Taxonomy" id="433649"/>
    <lineage>
        <taxon>Bacteria</taxon>
        <taxon>Bacillati</taxon>
        <taxon>Actinomycetota</taxon>
        <taxon>Actinomycetes</taxon>
        <taxon>Propionibacteriales</taxon>
        <taxon>Nocardioidaceae</taxon>
        <taxon>Nocardioides</taxon>
    </lineage>
</organism>
<protein>
    <submittedName>
        <fullName evidence="2">Phytoene dehydrogenase-like protein</fullName>
    </submittedName>
</protein>